<dbReference type="Pfam" id="PF06985">
    <property type="entry name" value="HET"/>
    <property type="match status" value="1"/>
</dbReference>
<sequence>MNAPLDRNGREIRLIEILPTYANQTIQCKLHTVTLTPDTYYVCISYVWGDPHITEEIVVNGVRKQVTVNLATALRHLKKHWVEIERESDPDLDTSKFRLWADALCINQDDTLEKGHQVGLMADIYSSAEMVLAWLSSDDRDVALGFTVLNRVWLEPELRRATSLLFRKGSGVWENNDAQLRVDEPLAHLSQLWKLGFWSRMWIHQEVLLAKRAYYISPSHRMSHRRCWLANRRVNIGLSKFRYFANSRRRLGQRQRQRQEQINKALHDQRGVMNLFEANPARTTTKEQRILACINLHLSENLQASEDLDYVYGLLAVTKVPIEPDYAKPIREVHMELMQWLFSVVPAGKRNTNKRIVFEVLDRHAVGIRQLYGLPTWAPVFSDSDKRRKLNLPLHFTFHDVGSKFCSFEDEVFRIVRTKQDNDPGFDICKPLPMITPGGSLWIEGIKLGTVRKVYHEPGYPDFIHKGLSSFLHDFPEMHRKGAHPYGMSTREALCSTLLLESDFRSNVPLRKTTEDWELAAEHLLGSMLFTTKNGYMGLIGEEVLPGDVVCYLVGGTSLTVLRRKGRHYLFVDNCSITGFGYKQVGELLSKERCEVKAIEIR</sequence>
<name>A0ABQ8RJK3_FUSEQ</name>
<comment type="caution">
    <text evidence="2">The sequence shown here is derived from an EMBL/GenBank/DDBJ whole genome shotgun (WGS) entry which is preliminary data.</text>
</comment>
<dbReference type="EMBL" id="JAOQBH010000005">
    <property type="protein sequence ID" value="KAJ4136477.1"/>
    <property type="molecule type" value="Genomic_DNA"/>
</dbReference>
<reference evidence="2" key="1">
    <citation type="submission" date="2022-09" db="EMBL/GenBank/DDBJ databases">
        <title>Fusarium specimens isolated from Avocado Roots.</title>
        <authorList>
            <person name="Stajich J."/>
            <person name="Roper C."/>
            <person name="Heimlech-Rivalta G."/>
        </authorList>
    </citation>
    <scope>NUCLEOTIDE SEQUENCE</scope>
    <source>
        <strain evidence="2">CF00095</strain>
    </source>
</reference>
<accession>A0ABQ8RJK3</accession>
<dbReference type="Proteomes" id="UP001152024">
    <property type="component" value="Unassembled WGS sequence"/>
</dbReference>
<dbReference type="PANTHER" id="PTHR24148:SF64">
    <property type="entry name" value="HETEROKARYON INCOMPATIBILITY DOMAIN-CONTAINING PROTEIN"/>
    <property type="match status" value="1"/>
</dbReference>
<dbReference type="PANTHER" id="PTHR24148">
    <property type="entry name" value="ANKYRIN REPEAT DOMAIN-CONTAINING PROTEIN 39 HOMOLOG-RELATED"/>
    <property type="match status" value="1"/>
</dbReference>
<organism evidence="2 3">
    <name type="scientific">Fusarium equiseti</name>
    <name type="common">Fusarium scirpi</name>
    <dbReference type="NCBI Taxonomy" id="61235"/>
    <lineage>
        <taxon>Eukaryota</taxon>
        <taxon>Fungi</taxon>
        <taxon>Dikarya</taxon>
        <taxon>Ascomycota</taxon>
        <taxon>Pezizomycotina</taxon>
        <taxon>Sordariomycetes</taxon>
        <taxon>Hypocreomycetidae</taxon>
        <taxon>Hypocreales</taxon>
        <taxon>Nectriaceae</taxon>
        <taxon>Fusarium</taxon>
        <taxon>Fusarium incarnatum-equiseti species complex</taxon>
    </lineage>
</organism>
<protein>
    <recommendedName>
        <fullName evidence="1">Heterokaryon incompatibility domain-containing protein</fullName>
    </recommendedName>
</protein>
<feature type="domain" description="Heterokaryon incompatibility" evidence="1">
    <location>
        <begin position="41"/>
        <end position="206"/>
    </location>
</feature>
<dbReference type="InterPro" id="IPR010730">
    <property type="entry name" value="HET"/>
</dbReference>
<keyword evidence="3" id="KW-1185">Reference proteome</keyword>
<evidence type="ECO:0000259" key="1">
    <source>
        <dbReference type="Pfam" id="PF06985"/>
    </source>
</evidence>
<evidence type="ECO:0000313" key="2">
    <source>
        <dbReference type="EMBL" id="KAJ4136477.1"/>
    </source>
</evidence>
<dbReference type="InterPro" id="IPR052895">
    <property type="entry name" value="HetReg/Transcr_Mod"/>
</dbReference>
<gene>
    <name evidence="2" type="ORF">NW768_004090</name>
</gene>
<proteinExistence type="predicted"/>
<evidence type="ECO:0000313" key="3">
    <source>
        <dbReference type="Proteomes" id="UP001152024"/>
    </source>
</evidence>